<protein>
    <submittedName>
        <fullName evidence="9">MFS transporter</fullName>
    </submittedName>
</protein>
<evidence type="ECO:0000256" key="7">
    <source>
        <dbReference type="SAM" id="Phobius"/>
    </source>
</evidence>
<dbReference type="SUPFAM" id="SSF103473">
    <property type="entry name" value="MFS general substrate transporter"/>
    <property type="match status" value="1"/>
</dbReference>
<feature type="transmembrane region" description="Helical" evidence="7">
    <location>
        <begin position="157"/>
        <end position="185"/>
    </location>
</feature>
<evidence type="ECO:0000256" key="3">
    <source>
        <dbReference type="ARBA" id="ARBA00022475"/>
    </source>
</evidence>
<organism evidence="9 10">
    <name type="scientific">Phototrophicus methaneseepsis</name>
    <dbReference type="NCBI Taxonomy" id="2710758"/>
    <lineage>
        <taxon>Bacteria</taxon>
        <taxon>Bacillati</taxon>
        <taxon>Chloroflexota</taxon>
        <taxon>Candidatus Thermofontia</taxon>
        <taxon>Phototrophicales</taxon>
        <taxon>Phototrophicaceae</taxon>
        <taxon>Phototrophicus</taxon>
    </lineage>
</organism>
<keyword evidence="2" id="KW-0813">Transport</keyword>
<dbReference type="Proteomes" id="UP000594468">
    <property type="component" value="Chromosome"/>
</dbReference>
<evidence type="ECO:0000259" key="8">
    <source>
        <dbReference type="PROSITE" id="PS50850"/>
    </source>
</evidence>
<evidence type="ECO:0000313" key="9">
    <source>
        <dbReference type="EMBL" id="QPC82626.1"/>
    </source>
</evidence>
<keyword evidence="10" id="KW-1185">Reference proteome</keyword>
<dbReference type="PROSITE" id="PS50850">
    <property type="entry name" value="MFS"/>
    <property type="match status" value="1"/>
</dbReference>
<feature type="transmembrane region" description="Helical" evidence="7">
    <location>
        <begin position="44"/>
        <end position="65"/>
    </location>
</feature>
<evidence type="ECO:0000256" key="4">
    <source>
        <dbReference type="ARBA" id="ARBA00022692"/>
    </source>
</evidence>
<sequence length="437" mass="47666">MNKNIATFYTLTITQILSLIGSSMTSLAFGIWLFTETGDSTPVLLASFFVMLPQALIGSFGGVIADRWPRRMVMFLSDTGQAAGTIFLLISFLSGSFQLWHLYAVAFIQGLLGMLQRPAMDASITLMVPDAHRDRANTLRQMSGPIAGIIAPVLTGFFYAIVGIVGIIFIDLATFMIAIVALWYVHIPEPPEHVSSGASQKAKPTFLQDAKVAFEFLWQTRVLLWLMVYAAALNFFLAGCINLATPYIMTLTGSEELLGILLGIMNLGMVAGGIVMFIWGGTRPRIHGIMGGLLFRAFWLMVYGIARTPFTLGLALFFLLSTNALVDGSVMSMMQLKVPPHLQGRVFALMFQMMFIATPLSLLVTGFAVDTIFEPAVGTPMWGFVAPLVGSEAGAGMGLFILLNGLCIFVLTLFVYLLPQIRHSEATIPDYVLQTNV</sequence>
<dbReference type="InterPro" id="IPR020846">
    <property type="entry name" value="MFS_dom"/>
</dbReference>
<dbReference type="CDD" id="cd06173">
    <property type="entry name" value="MFS_MefA_like"/>
    <property type="match status" value="1"/>
</dbReference>
<name>A0A7S8E929_9CHLR</name>
<evidence type="ECO:0000313" key="10">
    <source>
        <dbReference type="Proteomes" id="UP000594468"/>
    </source>
</evidence>
<dbReference type="PANTHER" id="PTHR43266">
    <property type="entry name" value="MACROLIDE-EFFLUX PROTEIN"/>
    <property type="match status" value="1"/>
</dbReference>
<dbReference type="InterPro" id="IPR011701">
    <property type="entry name" value="MFS"/>
</dbReference>
<evidence type="ECO:0000256" key="1">
    <source>
        <dbReference type="ARBA" id="ARBA00004651"/>
    </source>
</evidence>
<keyword evidence="5 7" id="KW-1133">Transmembrane helix</keyword>
<dbReference type="GO" id="GO:0005886">
    <property type="term" value="C:plasma membrane"/>
    <property type="evidence" value="ECO:0007669"/>
    <property type="project" value="UniProtKB-SubCell"/>
</dbReference>
<dbReference type="AlphaFoldDB" id="A0A7S8E929"/>
<gene>
    <name evidence="9" type="ORF">G4Y79_23540</name>
</gene>
<comment type="subcellular location">
    <subcellularLocation>
        <location evidence="1">Cell membrane</location>
        <topology evidence="1">Multi-pass membrane protein</topology>
    </subcellularLocation>
</comment>
<dbReference type="Gene3D" id="1.20.1250.20">
    <property type="entry name" value="MFS general substrate transporter like domains"/>
    <property type="match status" value="1"/>
</dbReference>
<feature type="transmembrane region" description="Helical" evidence="7">
    <location>
        <begin position="257"/>
        <end position="279"/>
    </location>
</feature>
<feature type="transmembrane region" description="Helical" evidence="7">
    <location>
        <begin position="346"/>
        <end position="373"/>
    </location>
</feature>
<keyword evidence="3" id="KW-1003">Cell membrane</keyword>
<accession>A0A7S8E929</accession>
<proteinExistence type="predicted"/>
<reference evidence="9 10" key="1">
    <citation type="submission" date="2020-02" db="EMBL/GenBank/DDBJ databases">
        <authorList>
            <person name="Zheng R.K."/>
            <person name="Sun C.M."/>
        </authorList>
    </citation>
    <scope>NUCLEOTIDE SEQUENCE [LARGE SCALE GENOMIC DNA]</scope>
    <source>
        <strain evidence="10">rifampicinis</strain>
    </source>
</reference>
<dbReference type="InterPro" id="IPR036259">
    <property type="entry name" value="MFS_trans_sf"/>
</dbReference>
<dbReference type="EMBL" id="CP062983">
    <property type="protein sequence ID" value="QPC82626.1"/>
    <property type="molecule type" value="Genomic_DNA"/>
</dbReference>
<dbReference type="GO" id="GO:0022857">
    <property type="term" value="F:transmembrane transporter activity"/>
    <property type="evidence" value="ECO:0007669"/>
    <property type="project" value="InterPro"/>
</dbReference>
<feature type="transmembrane region" description="Helical" evidence="7">
    <location>
        <begin position="222"/>
        <end position="245"/>
    </location>
</feature>
<feature type="domain" description="Major facilitator superfamily (MFS) profile" evidence="8">
    <location>
        <begin position="1"/>
        <end position="422"/>
    </location>
</feature>
<feature type="transmembrane region" description="Helical" evidence="7">
    <location>
        <begin position="393"/>
        <end position="418"/>
    </location>
</feature>
<dbReference type="Pfam" id="PF07690">
    <property type="entry name" value="MFS_1"/>
    <property type="match status" value="1"/>
</dbReference>
<evidence type="ECO:0000256" key="6">
    <source>
        <dbReference type="ARBA" id="ARBA00023136"/>
    </source>
</evidence>
<keyword evidence="4 7" id="KW-0812">Transmembrane</keyword>
<dbReference type="RefSeq" id="WP_195170695.1">
    <property type="nucleotide sequence ID" value="NZ_CP062983.1"/>
</dbReference>
<evidence type="ECO:0000256" key="2">
    <source>
        <dbReference type="ARBA" id="ARBA00022448"/>
    </source>
</evidence>
<feature type="transmembrane region" description="Helical" evidence="7">
    <location>
        <begin position="86"/>
        <end position="108"/>
    </location>
</feature>
<feature type="transmembrane region" description="Helical" evidence="7">
    <location>
        <begin position="7"/>
        <end position="32"/>
    </location>
</feature>
<evidence type="ECO:0000256" key="5">
    <source>
        <dbReference type="ARBA" id="ARBA00022989"/>
    </source>
</evidence>
<feature type="transmembrane region" description="Helical" evidence="7">
    <location>
        <begin position="312"/>
        <end position="334"/>
    </location>
</feature>
<dbReference type="PANTHER" id="PTHR43266:SF2">
    <property type="entry name" value="MAJOR FACILITATOR SUPERFAMILY (MFS) PROFILE DOMAIN-CONTAINING PROTEIN"/>
    <property type="match status" value="1"/>
</dbReference>
<dbReference type="KEGG" id="pmet:G4Y79_23540"/>
<keyword evidence="6 7" id="KW-0472">Membrane</keyword>